<accession>A0A0H2S3G3</accession>
<dbReference type="OrthoDB" id="2322499at2759"/>
<dbReference type="InterPro" id="IPR036047">
    <property type="entry name" value="F-box-like_dom_sf"/>
</dbReference>
<organism evidence="2 3">
    <name type="scientific">Schizopora paradoxa</name>
    <dbReference type="NCBI Taxonomy" id="27342"/>
    <lineage>
        <taxon>Eukaryota</taxon>
        <taxon>Fungi</taxon>
        <taxon>Dikarya</taxon>
        <taxon>Basidiomycota</taxon>
        <taxon>Agaricomycotina</taxon>
        <taxon>Agaricomycetes</taxon>
        <taxon>Hymenochaetales</taxon>
        <taxon>Schizoporaceae</taxon>
        <taxon>Schizopora</taxon>
    </lineage>
</organism>
<dbReference type="AlphaFoldDB" id="A0A0H2S3G3"/>
<feature type="domain" description="F-box" evidence="1">
    <location>
        <begin position="25"/>
        <end position="74"/>
    </location>
</feature>
<name>A0A0H2S3G3_9AGAM</name>
<evidence type="ECO:0000313" key="2">
    <source>
        <dbReference type="EMBL" id="KLO18517.1"/>
    </source>
</evidence>
<dbReference type="Pfam" id="PF00646">
    <property type="entry name" value="F-box"/>
    <property type="match status" value="1"/>
</dbReference>
<sequence length="133" mass="14986">MRSHPPLVEFGKSGDPAAFATIGNGFRIIDFPFEIFMEIASRMSPNDVLNLARSSKTLRKFFMSKSSKHVWVSARKAMGIPDLDHLSEPHYADLLFNKRCHIENCGDPNAVEVSFALGIRLCRNYTQKVDLLS</sequence>
<dbReference type="Proteomes" id="UP000053477">
    <property type="component" value="Unassembled WGS sequence"/>
</dbReference>
<dbReference type="InterPro" id="IPR001810">
    <property type="entry name" value="F-box_dom"/>
</dbReference>
<dbReference type="PROSITE" id="PS50181">
    <property type="entry name" value="FBOX"/>
    <property type="match status" value="1"/>
</dbReference>
<dbReference type="EMBL" id="KQ085894">
    <property type="protein sequence ID" value="KLO18517.1"/>
    <property type="molecule type" value="Genomic_DNA"/>
</dbReference>
<evidence type="ECO:0000259" key="1">
    <source>
        <dbReference type="PROSITE" id="PS50181"/>
    </source>
</evidence>
<protein>
    <recommendedName>
        <fullName evidence="1">F-box domain-containing protein</fullName>
    </recommendedName>
</protein>
<keyword evidence="3" id="KW-1185">Reference proteome</keyword>
<proteinExistence type="predicted"/>
<gene>
    <name evidence="2" type="ORF">SCHPADRAFT_120373</name>
</gene>
<dbReference type="InParanoid" id="A0A0H2S3G3"/>
<reference evidence="2 3" key="1">
    <citation type="submission" date="2015-04" db="EMBL/GenBank/DDBJ databases">
        <title>Complete genome sequence of Schizopora paradoxa KUC8140, a cosmopolitan wood degrader in East Asia.</title>
        <authorList>
            <consortium name="DOE Joint Genome Institute"/>
            <person name="Min B."/>
            <person name="Park H."/>
            <person name="Jang Y."/>
            <person name="Kim J.-J."/>
            <person name="Kim K.H."/>
            <person name="Pangilinan J."/>
            <person name="Lipzen A."/>
            <person name="Riley R."/>
            <person name="Grigoriev I.V."/>
            <person name="Spatafora J.W."/>
            <person name="Choi I.-G."/>
        </authorList>
    </citation>
    <scope>NUCLEOTIDE SEQUENCE [LARGE SCALE GENOMIC DNA]</scope>
    <source>
        <strain evidence="2 3">KUC8140</strain>
    </source>
</reference>
<dbReference type="SUPFAM" id="SSF81383">
    <property type="entry name" value="F-box domain"/>
    <property type="match status" value="1"/>
</dbReference>
<evidence type="ECO:0000313" key="3">
    <source>
        <dbReference type="Proteomes" id="UP000053477"/>
    </source>
</evidence>